<name>A0A015YBK9_BACFG</name>
<sequence>MAQLSSVIGSILRDIVSAQHEANLYSLSLGDSYGKDGKAKDFQLPNVMVSDMELDLKYGVKSASESQQQFNIK</sequence>
<dbReference type="Proteomes" id="UP000022272">
    <property type="component" value="Unassembled WGS sequence"/>
</dbReference>
<gene>
    <name evidence="1" type="ORF">M076_2944</name>
</gene>
<reference evidence="1 2" key="1">
    <citation type="submission" date="2014-02" db="EMBL/GenBank/DDBJ databases">
        <authorList>
            <person name="Sears C."/>
            <person name="Carroll K."/>
            <person name="Sack B.R."/>
            <person name="Qadri F."/>
            <person name="Myers L.L."/>
            <person name="Chung G.-T."/>
            <person name="Escheverria P."/>
            <person name="Fraser C.M."/>
            <person name="Sadzewicz L."/>
            <person name="Shefchek K.A."/>
            <person name="Tallon L."/>
            <person name="Das S.P."/>
            <person name="Daugherty S."/>
            <person name="Mongodin E.F."/>
        </authorList>
    </citation>
    <scope>NUCLEOTIDE SEQUENCE [LARGE SCALE GENOMIC DNA]</scope>
    <source>
        <strain evidence="1 2">2-F-2 #4</strain>
    </source>
</reference>
<feature type="non-terminal residue" evidence="1">
    <location>
        <position position="73"/>
    </location>
</feature>
<accession>A0A015YBK9</accession>
<organism evidence="1 2">
    <name type="scientific">Bacteroides fragilis str. 2-F-2 #4</name>
    <dbReference type="NCBI Taxonomy" id="1339280"/>
    <lineage>
        <taxon>Bacteria</taxon>
        <taxon>Pseudomonadati</taxon>
        <taxon>Bacteroidota</taxon>
        <taxon>Bacteroidia</taxon>
        <taxon>Bacteroidales</taxon>
        <taxon>Bacteroidaceae</taxon>
        <taxon>Bacteroides</taxon>
    </lineage>
</organism>
<dbReference type="AlphaFoldDB" id="A0A015YBK9"/>
<dbReference type="EMBL" id="JGDM01000072">
    <property type="protein sequence ID" value="EXZ43835.1"/>
    <property type="molecule type" value="Genomic_DNA"/>
</dbReference>
<protein>
    <submittedName>
        <fullName evidence="1">Uncharacterized protein</fullName>
    </submittedName>
</protein>
<evidence type="ECO:0000313" key="2">
    <source>
        <dbReference type="Proteomes" id="UP000022272"/>
    </source>
</evidence>
<proteinExistence type="predicted"/>
<comment type="caution">
    <text evidence="1">The sequence shown here is derived from an EMBL/GenBank/DDBJ whole genome shotgun (WGS) entry which is preliminary data.</text>
</comment>
<evidence type="ECO:0000313" key="1">
    <source>
        <dbReference type="EMBL" id="EXZ43835.1"/>
    </source>
</evidence>